<organism evidence="1">
    <name type="scientific">Panicum hallii</name>
    <dbReference type="NCBI Taxonomy" id="206008"/>
    <lineage>
        <taxon>Eukaryota</taxon>
        <taxon>Viridiplantae</taxon>
        <taxon>Streptophyta</taxon>
        <taxon>Embryophyta</taxon>
        <taxon>Tracheophyta</taxon>
        <taxon>Spermatophyta</taxon>
        <taxon>Magnoliopsida</taxon>
        <taxon>Liliopsida</taxon>
        <taxon>Poales</taxon>
        <taxon>Poaceae</taxon>
        <taxon>PACMAD clade</taxon>
        <taxon>Panicoideae</taxon>
        <taxon>Panicodae</taxon>
        <taxon>Paniceae</taxon>
        <taxon>Panicinae</taxon>
        <taxon>Panicum</taxon>
        <taxon>Panicum sect. Panicum</taxon>
    </lineage>
</organism>
<protein>
    <submittedName>
        <fullName evidence="1">Uncharacterized protein</fullName>
    </submittedName>
</protein>
<dbReference type="Gramene" id="PVH31744">
    <property type="protein sequence ID" value="PVH31744"/>
    <property type="gene ID" value="PAHAL_9G223300"/>
</dbReference>
<dbReference type="Proteomes" id="UP000243499">
    <property type="component" value="Chromosome 9"/>
</dbReference>
<gene>
    <name evidence="1" type="ORF">PAHAL_9G223300</name>
</gene>
<dbReference type="EMBL" id="CM008054">
    <property type="protein sequence ID" value="PVH31744.1"/>
    <property type="molecule type" value="Genomic_DNA"/>
</dbReference>
<reference evidence="1" key="1">
    <citation type="submission" date="2018-04" db="EMBL/GenBank/DDBJ databases">
        <title>WGS assembly of Panicum hallii.</title>
        <authorList>
            <person name="Lovell J."/>
            <person name="Jenkins J."/>
            <person name="Lowry D."/>
            <person name="Mamidi S."/>
            <person name="Sreedasyam A."/>
            <person name="Weng X."/>
            <person name="Barry K."/>
            <person name="Bonette J."/>
            <person name="Campitelli B."/>
            <person name="Daum C."/>
            <person name="Gordon S."/>
            <person name="Gould B."/>
            <person name="Lipzen A."/>
            <person name="Macqueen A."/>
            <person name="Palacio-Mejia J."/>
            <person name="Plott C."/>
            <person name="Shakirov E."/>
            <person name="Shu S."/>
            <person name="Yoshinaga Y."/>
            <person name="Zane M."/>
            <person name="Rokhsar D."/>
            <person name="Grimwood J."/>
            <person name="Schmutz J."/>
            <person name="Juenger T."/>
        </authorList>
    </citation>
    <scope>NUCLEOTIDE SEQUENCE [LARGE SCALE GENOMIC DNA]</scope>
    <source>
        <strain evidence="1">FIL2</strain>
    </source>
</reference>
<sequence length="61" mass="7007">MQLIILVTWEVWKHRNSCLFEGARPDVQVLLQKVSTECVLWCLAGATKLKELLDRSLQQAP</sequence>
<accession>A0A2T8I237</accession>
<evidence type="ECO:0000313" key="1">
    <source>
        <dbReference type="EMBL" id="PVH31744.1"/>
    </source>
</evidence>
<name>A0A2T8I237_9POAL</name>
<proteinExistence type="predicted"/>
<dbReference type="AlphaFoldDB" id="A0A2T8I237"/>